<evidence type="ECO:0000313" key="3">
    <source>
        <dbReference type="Proteomes" id="UP000053593"/>
    </source>
</evidence>
<dbReference type="HOGENOM" id="CLU_953333_0_0_1"/>
<organism evidence="2 3">
    <name type="scientific">Collybiopsis luxurians FD-317 M1</name>
    <dbReference type="NCBI Taxonomy" id="944289"/>
    <lineage>
        <taxon>Eukaryota</taxon>
        <taxon>Fungi</taxon>
        <taxon>Dikarya</taxon>
        <taxon>Basidiomycota</taxon>
        <taxon>Agaricomycotina</taxon>
        <taxon>Agaricomycetes</taxon>
        <taxon>Agaricomycetidae</taxon>
        <taxon>Agaricales</taxon>
        <taxon>Marasmiineae</taxon>
        <taxon>Omphalotaceae</taxon>
        <taxon>Collybiopsis</taxon>
        <taxon>Collybiopsis luxurians</taxon>
    </lineage>
</organism>
<dbReference type="EMBL" id="KN834786">
    <property type="protein sequence ID" value="KIK58334.1"/>
    <property type="molecule type" value="Genomic_DNA"/>
</dbReference>
<evidence type="ECO:0000256" key="1">
    <source>
        <dbReference type="SAM" id="MobiDB-lite"/>
    </source>
</evidence>
<dbReference type="Proteomes" id="UP000053593">
    <property type="component" value="Unassembled WGS sequence"/>
</dbReference>
<gene>
    <name evidence="2" type="ORF">GYMLUDRAFT_60864</name>
</gene>
<feature type="region of interest" description="Disordered" evidence="1">
    <location>
        <begin position="268"/>
        <end position="292"/>
    </location>
</feature>
<reference evidence="2 3" key="1">
    <citation type="submission" date="2014-04" db="EMBL/GenBank/DDBJ databases">
        <title>Evolutionary Origins and Diversification of the Mycorrhizal Mutualists.</title>
        <authorList>
            <consortium name="DOE Joint Genome Institute"/>
            <consortium name="Mycorrhizal Genomics Consortium"/>
            <person name="Kohler A."/>
            <person name="Kuo A."/>
            <person name="Nagy L.G."/>
            <person name="Floudas D."/>
            <person name="Copeland A."/>
            <person name="Barry K.W."/>
            <person name="Cichocki N."/>
            <person name="Veneault-Fourrey C."/>
            <person name="LaButti K."/>
            <person name="Lindquist E.A."/>
            <person name="Lipzen A."/>
            <person name="Lundell T."/>
            <person name="Morin E."/>
            <person name="Murat C."/>
            <person name="Riley R."/>
            <person name="Ohm R."/>
            <person name="Sun H."/>
            <person name="Tunlid A."/>
            <person name="Henrissat B."/>
            <person name="Grigoriev I.V."/>
            <person name="Hibbett D.S."/>
            <person name="Martin F."/>
        </authorList>
    </citation>
    <scope>NUCLEOTIDE SEQUENCE [LARGE SCALE GENOMIC DNA]</scope>
    <source>
        <strain evidence="2 3">FD-317 M1</strain>
    </source>
</reference>
<proteinExistence type="predicted"/>
<sequence>MTTISMRATTAFYTPKEIEVLHTRLPPSNKSLAELVLRGTEYQRIQQLASNELDRDFAQFRKLHAEIGAMADSGKYPLLSQPRTEAEDPQAHLLYFDFDTEEPDMEVIEKALGEIEDHLKNEPKTFEDQFWRWLNSTNGVLIIHEYLIATPLKKARILGSEKNKPDPMLVYLKYCNHLQPYVLGRVDSLPDLPDVDNGSSSGSAVFEHSSFTELITGTQGGSRTTRDAYIESEATAASLLDSSTIPHPPRSSTRCKISGERATVIIDHAPTLQQSNFETSDSEWGDDSKQID</sequence>
<dbReference type="AlphaFoldDB" id="A0A0D0C757"/>
<keyword evidence="3" id="KW-1185">Reference proteome</keyword>
<accession>A0A0D0C757</accession>
<name>A0A0D0C757_9AGAR</name>
<protein>
    <submittedName>
        <fullName evidence="2">Uncharacterized protein</fullName>
    </submittedName>
</protein>
<evidence type="ECO:0000313" key="2">
    <source>
        <dbReference type="EMBL" id="KIK58334.1"/>
    </source>
</evidence>